<dbReference type="PANTHER" id="PTHR43707">
    <property type="entry name" value="HISTIDYL-TRNA SYNTHETASE"/>
    <property type="match status" value="1"/>
</dbReference>
<organism evidence="12 13">
    <name type="scientific">Lautropia dentalis</name>
    <dbReference type="NCBI Taxonomy" id="2490857"/>
    <lineage>
        <taxon>Bacteria</taxon>
        <taxon>Pseudomonadati</taxon>
        <taxon>Pseudomonadota</taxon>
        <taxon>Betaproteobacteria</taxon>
        <taxon>Burkholderiales</taxon>
        <taxon>Burkholderiaceae</taxon>
        <taxon>Lautropia</taxon>
    </lineage>
</organism>
<evidence type="ECO:0000259" key="11">
    <source>
        <dbReference type="Pfam" id="PF13393"/>
    </source>
</evidence>
<evidence type="ECO:0000256" key="4">
    <source>
        <dbReference type="ARBA" id="ARBA00011496"/>
    </source>
</evidence>
<reference evidence="12 13" key="1">
    <citation type="submission" date="2018-11" db="EMBL/GenBank/DDBJ databases">
        <title>Genome sequencing of Lautropia sp. KCOM 2505 (= ChDC F240).</title>
        <authorList>
            <person name="Kook J.-K."/>
            <person name="Park S.-N."/>
            <person name="Lim Y.K."/>
        </authorList>
    </citation>
    <scope>NUCLEOTIDE SEQUENCE [LARGE SCALE GENOMIC DNA]</scope>
    <source>
        <strain evidence="12 13">KCOM 2505</strain>
    </source>
</reference>
<dbReference type="RefSeq" id="WP_125094993.1">
    <property type="nucleotide sequence ID" value="NZ_RRUE01000001.1"/>
</dbReference>
<evidence type="ECO:0000313" key="13">
    <source>
        <dbReference type="Proteomes" id="UP000270261"/>
    </source>
</evidence>
<comment type="subunit">
    <text evidence="4 9">Heteromultimer composed of HisG and HisZ subunits.</text>
</comment>
<dbReference type="GO" id="GO:0016757">
    <property type="term" value="F:glycosyltransferase activity"/>
    <property type="evidence" value="ECO:0007669"/>
    <property type="project" value="UniProtKB-KW"/>
</dbReference>
<keyword evidence="7 9" id="KW-0368">Histidine biosynthesis</keyword>
<keyword evidence="13" id="KW-1185">Reference proteome</keyword>
<accession>A0A426FSE5</accession>
<feature type="binding site" evidence="10">
    <location>
        <position position="124"/>
    </location>
    <ligand>
        <name>L-histidine</name>
        <dbReference type="ChEBI" id="CHEBI:57595"/>
    </ligand>
</feature>
<name>A0A426FSE5_9BURK</name>
<feature type="domain" description="Class II Histidinyl-tRNA synthetase (HisRS)-like catalytic core" evidence="11">
    <location>
        <begin position="10"/>
        <end position="320"/>
    </location>
</feature>
<gene>
    <name evidence="9" type="primary">hisZ</name>
    <name evidence="12" type="ORF">EHV23_05135</name>
</gene>
<keyword evidence="12" id="KW-0808">Transferase</keyword>
<dbReference type="AlphaFoldDB" id="A0A426FSE5"/>
<evidence type="ECO:0000256" key="10">
    <source>
        <dbReference type="PIRSR" id="PIRSR001549-1"/>
    </source>
</evidence>
<feature type="binding site" evidence="10">
    <location>
        <begin position="81"/>
        <end position="83"/>
    </location>
    <ligand>
        <name>L-histidine</name>
        <dbReference type="ChEBI" id="CHEBI:57595"/>
    </ligand>
</feature>
<dbReference type="InterPro" id="IPR004516">
    <property type="entry name" value="HisRS/HisZ"/>
</dbReference>
<dbReference type="GO" id="GO:0000105">
    <property type="term" value="P:L-histidine biosynthetic process"/>
    <property type="evidence" value="ECO:0007669"/>
    <property type="project" value="UniProtKB-UniRule"/>
</dbReference>
<comment type="pathway">
    <text evidence="2 9">Amino-acid biosynthesis; L-histidine biosynthesis; L-histidine from 5-phospho-alpha-D-ribose 1-diphosphate: step 1/9.</text>
</comment>
<sequence length="393" mass="42383">MKNRWLLPEGISDLLPAEARDLEHLRRTLLDGYVRHGFELVLPPLVEYLDSLLTGQGGDLDLKTFKLVDQLSGQSLGVRADITPQVSRIDAHLLQHRSVNRLCYCASVLRTRPTGLEGSREPIQIGAEIYGHAGIEADIEIIDLLLQSLEQAGLGTLRLDICHLGLASLLLAELPGIDVDSVLELLQARDLPALRELLAPWQAQPAAAALLALADCYGPASVALPRARAALQAWPAALALLDELDALLGAARLQQHASRVSLAIDLADVRGFRYHTGLTFAVYVSGHARAVGRGGRYDGAGAAFGRARPATGFSLDLRELVDLRRGTQPVPAVITAPWSDDPALLALIARLRDDGQTVLQLLPGQDAAHLAGVHSDRTIRNIDGQWRLTGKDS</sequence>
<dbReference type="GO" id="GO:0006427">
    <property type="term" value="P:histidyl-tRNA aminoacylation"/>
    <property type="evidence" value="ECO:0007669"/>
    <property type="project" value="TreeGrafter"/>
</dbReference>
<keyword evidence="12" id="KW-0328">Glycosyltransferase</keyword>
<dbReference type="InterPro" id="IPR045864">
    <property type="entry name" value="aa-tRNA-synth_II/BPL/LPL"/>
</dbReference>
<dbReference type="SUPFAM" id="SSF55681">
    <property type="entry name" value="Class II aaRS and biotin synthetases"/>
    <property type="match status" value="1"/>
</dbReference>
<evidence type="ECO:0000256" key="9">
    <source>
        <dbReference type="HAMAP-Rule" id="MF_00125"/>
    </source>
</evidence>
<dbReference type="Pfam" id="PF13393">
    <property type="entry name" value="tRNA-synt_His"/>
    <property type="match status" value="1"/>
</dbReference>
<dbReference type="EMBL" id="RRUE01000001">
    <property type="protein sequence ID" value="RRN45564.1"/>
    <property type="molecule type" value="Genomic_DNA"/>
</dbReference>
<evidence type="ECO:0000256" key="1">
    <source>
        <dbReference type="ARBA" id="ARBA00004496"/>
    </source>
</evidence>
<dbReference type="PANTHER" id="PTHR43707:SF1">
    <property type="entry name" value="HISTIDINE--TRNA LIGASE, MITOCHONDRIAL-RELATED"/>
    <property type="match status" value="1"/>
</dbReference>
<evidence type="ECO:0000256" key="6">
    <source>
        <dbReference type="ARBA" id="ARBA00022490"/>
    </source>
</evidence>
<dbReference type="GO" id="GO:0005737">
    <property type="term" value="C:cytoplasm"/>
    <property type="evidence" value="ECO:0007669"/>
    <property type="project" value="UniProtKB-SubCell"/>
</dbReference>
<evidence type="ECO:0000313" key="12">
    <source>
        <dbReference type="EMBL" id="RRN45564.1"/>
    </source>
</evidence>
<evidence type="ECO:0000256" key="3">
    <source>
        <dbReference type="ARBA" id="ARBA00005539"/>
    </source>
</evidence>
<comment type="function">
    <text evidence="8 9">Required for the first step of histidine biosynthesis. May allow the feedback regulation of ATP phosphoribosyltransferase activity by histidine.</text>
</comment>
<evidence type="ECO:0000256" key="2">
    <source>
        <dbReference type="ARBA" id="ARBA00004667"/>
    </source>
</evidence>
<feature type="binding site" evidence="10">
    <location>
        <position position="128"/>
    </location>
    <ligand>
        <name>L-histidine</name>
        <dbReference type="ChEBI" id="CHEBI:57595"/>
    </ligand>
</feature>
<evidence type="ECO:0000256" key="5">
    <source>
        <dbReference type="ARBA" id="ARBA00020397"/>
    </source>
</evidence>
<comment type="miscellaneous">
    <text evidence="9">This function is generally fulfilled by the C-terminal part of HisG, which is missing in some bacteria such as this one.</text>
</comment>
<comment type="caution">
    <text evidence="12">The sequence shown here is derived from an EMBL/GenBank/DDBJ whole genome shotgun (WGS) entry which is preliminary data.</text>
</comment>
<dbReference type="PIRSF" id="PIRSF001549">
    <property type="entry name" value="His-tRNA_synth"/>
    <property type="match status" value="1"/>
</dbReference>
<protein>
    <recommendedName>
        <fullName evidence="5 9">ATP phosphoribosyltransferase regulatory subunit</fullName>
    </recommendedName>
</protein>
<proteinExistence type="inferred from homology"/>
<dbReference type="InterPro" id="IPR004517">
    <property type="entry name" value="HisZ"/>
</dbReference>
<comment type="subcellular location">
    <subcellularLocation>
        <location evidence="1 9">Cytoplasm</location>
    </subcellularLocation>
</comment>
<dbReference type="NCBIfam" id="NF009086">
    <property type="entry name" value="PRK12421.1"/>
    <property type="match status" value="1"/>
</dbReference>
<feature type="binding site" evidence="10">
    <location>
        <position position="270"/>
    </location>
    <ligand>
        <name>L-histidine</name>
        <dbReference type="ChEBI" id="CHEBI:57595"/>
    </ligand>
</feature>
<dbReference type="UniPathway" id="UPA00031">
    <property type="reaction ID" value="UER00006"/>
</dbReference>
<dbReference type="CDD" id="cd00773">
    <property type="entry name" value="HisRS-like_core"/>
    <property type="match status" value="1"/>
</dbReference>
<dbReference type="InterPro" id="IPR041715">
    <property type="entry name" value="HisRS-like_core"/>
</dbReference>
<dbReference type="GO" id="GO:0004821">
    <property type="term" value="F:histidine-tRNA ligase activity"/>
    <property type="evidence" value="ECO:0007669"/>
    <property type="project" value="TreeGrafter"/>
</dbReference>
<dbReference type="OrthoDB" id="9769617at2"/>
<dbReference type="Proteomes" id="UP000270261">
    <property type="component" value="Unassembled WGS sequence"/>
</dbReference>
<keyword evidence="6 9" id="KW-0963">Cytoplasm</keyword>
<keyword evidence="9" id="KW-0028">Amino-acid biosynthesis</keyword>
<feature type="binding site" evidence="10">
    <location>
        <position position="110"/>
    </location>
    <ligand>
        <name>L-histidine</name>
        <dbReference type="ChEBI" id="CHEBI:57595"/>
    </ligand>
</feature>
<dbReference type="Gene3D" id="3.30.930.10">
    <property type="entry name" value="Bira Bifunctional Protein, Domain 2"/>
    <property type="match status" value="1"/>
</dbReference>
<evidence type="ECO:0000256" key="7">
    <source>
        <dbReference type="ARBA" id="ARBA00023102"/>
    </source>
</evidence>
<comment type="similarity">
    <text evidence="3 9">Belongs to the class-II aminoacyl-tRNA synthetase family. HisZ subfamily.</text>
</comment>
<evidence type="ECO:0000256" key="8">
    <source>
        <dbReference type="ARBA" id="ARBA00025246"/>
    </source>
</evidence>
<dbReference type="HAMAP" id="MF_00125">
    <property type="entry name" value="HisZ"/>
    <property type="match status" value="1"/>
</dbReference>
<dbReference type="NCBIfam" id="NF008935">
    <property type="entry name" value="PRK12292.1-1"/>
    <property type="match status" value="1"/>
</dbReference>